<dbReference type="PANTHER" id="PTHR37019">
    <property type="entry name" value="CHROMOSOME 1, WHOLE GENOME SHOTGUN SEQUENCE"/>
    <property type="match status" value="1"/>
</dbReference>
<keyword evidence="1" id="KW-0472">Membrane</keyword>
<accession>A0AB34KTI0</accession>
<protein>
    <recommendedName>
        <fullName evidence="2">DUF7704 domain-containing protein</fullName>
    </recommendedName>
</protein>
<dbReference type="AlphaFoldDB" id="A0AB34KTI0"/>
<proteinExistence type="predicted"/>
<dbReference type="GeneID" id="96005473"/>
<dbReference type="RefSeq" id="XP_069230171.1">
    <property type="nucleotide sequence ID" value="XM_069372635.1"/>
</dbReference>
<dbReference type="EMBL" id="JAAQHG020000012">
    <property type="protein sequence ID" value="KAL1587066.1"/>
    <property type="molecule type" value="Genomic_DNA"/>
</dbReference>
<feature type="transmembrane region" description="Helical" evidence="1">
    <location>
        <begin position="20"/>
        <end position="42"/>
    </location>
</feature>
<evidence type="ECO:0000313" key="4">
    <source>
        <dbReference type="Proteomes" id="UP000803884"/>
    </source>
</evidence>
<evidence type="ECO:0000259" key="2">
    <source>
        <dbReference type="Pfam" id="PF24803"/>
    </source>
</evidence>
<name>A0AB34KTI0_9PEZI</name>
<dbReference type="Proteomes" id="UP000803884">
    <property type="component" value="Unassembled WGS sequence"/>
</dbReference>
<sequence length="160" mass="17499">MPNVAPTRGSQTASATIPFIWRFLLLNVEPLFALGGAALLLLNPGHYTSNMTRQAVTSIQTGSDFIYTELLGGWLHFAFTEAVVLRLVDDARVWRLLCAGMLLSDAAYCHSCAQAIGGWSVWAQVGGWSSEEWVVTLTTWPFVVARLAVVCGIWGRVKVD</sequence>
<keyword evidence="1" id="KW-0812">Transmembrane</keyword>
<comment type="caution">
    <text evidence="3">The sequence shown here is derived from an EMBL/GenBank/DDBJ whole genome shotgun (WGS) entry which is preliminary data.</text>
</comment>
<evidence type="ECO:0000256" key="1">
    <source>
        <dbReference type="SAM" id="Phobius"/>
    </source>
</evidence>
<reference evidence="3 4" key="1">
    <citation type="journal article" date="2020" name="Microbiol. Resour. Announc.">
        <title>Draft Genome Sequence of a Cladosporium Species Isolated from the Mesophotic Ascidian Didemnum maculosum.</title>
        <authorList>
            <person name="Gioti A."/>
            <person name="Siaperas R."/>
            <person name="Nikolaivits E."/>
            <person name="Le Goff G."/>
            <person name="Ouazzani J."/>
            <person name="Kotoulas G."/>
            <person name="Topakas E."/>
        </authorList>
    </citation>
    <scope>NUCLEOTIDE SEQUENCE [LARGE SCALE GENOMIC DNA]</scope>
    <source>
        <strain evidence="3 4">TM138-S3</strain>
    </source>
</reference>
<dbReference type="InterPro" id="IPR056121">
    <property type="entry name" value="DUF7704"/>
</dbReference>
<gene>
    <name evidence="3" type="ORF">WHR41_04029</name>
</gene>
<keyword evidence="4" id="KW-1185">Reference proteome</keyword>
<evidence type="ECO:0000313" key="3">
    <source>
        <dbReference type="EMBL" id="KAL1587066.1"/>
    </source>
</evidence>
<feature type="domain" description="DUF7704" evidence="2">
    <location>
        <begin position="15"/>
        <end position="155"/>
    </location>
</feature>
<dbReference type="Pfam" id="PF24803">
    <property type="entry name" value="DUF7704"/>
    <property type="match status" value="1"/>
</dbReference>
<organism evidence="3 4">
    <name type="scientific">Cladosporium halotolerans</name>
    <dbReference type="NCBI Taxonomy" id="1052096"/>
    <lineage>
        <taxon>Eukaryota</taxon>
        <taxon>Fungi</taxon>
        <taxon>Dikarya</taxon>
        <taxon>Ascomycota</taxon>
        <taxon>Pezizomycotina</taxon>
        <taxon>Dothideomycetes</taxon>
        <taxon>Dothideomycetidae</taxon>
        <taxon>Cladosporiales</taxon>
        <taxon>Cladosporiaceae</taxon>
        <taxon>Cladosporium</taxon>
    </lineage>
</organism>
<dbReference type="PANTHER" id="PTHR37019:SF1">
    <property type="entry name" value="EXPERA DOMAIN-CONTAINING PROTEIN"/>
    <property type="match status" value="1"/>
</dbReference>
<keyword evidence="1" id="KW-1133">Transmembrane helix</keyword>